<accession>A0A381KK13</accession>
<dbReference type="AlphaFoldDB" id="A0A381KK13"/>
<protein>
    <submittedName>
        <fullName evidence="1">Phage-related regulatory protein</fullName>
    </submittedName>
</protein>
<organism evidence="1">
    <name type="scientific">Clostridioides difficile</name>
    <name type="common">Peptoclostridium difficile</name>
    <dbReference type="NCBI Taxonomy" id="1496"/>
    <lineage>
        <taxon>Bacteria</taxon>
        <taxon>Bacillati</taxon>
        <taxon>Bacillota</taxon>
        <taxon>Clostridia</taxon>
        <taxon>Peptostreptococcales</taxon>
        <taxon>Peptostreptococcaceae</taxon>
        <taxon>Clostridioides</taxon>
    </lineage>
</organism>
<gene>
    <name evidence="1" type="ORF">NCTC13307_03991</name>
</gene>
<proteinExistence type="predicted"/>
<evidence type="ECO:0000313" key="1">
    <source>
        <dbReference type="EMBL" id="SUY82883.1"/>
    </source>
</evidence>
<name>A0A381KK13_CLODI</name>
<reference evidence="1" key="1">
    <citation type="submission" date="2018-06" db="EMBL/GenBank/DDBJ databases">
        <authorList>
            <consortium name="Pathogen Informatics"/>
            <person name="Doyle S."/>
        </authorList>
    </citation>
    <scope>NUCLEOTIDE SEQUENCE</scope>
    <source>
        <strain evidence="1">NCTC13307</strain>
    </source>
</reference>
<sequence>MSNSFYQLNSAVLYFNEKRDVNRIRFNHYVMRKENIQRLKGTLPRGQFMMTVRKAASDLDVSISTISRLVNEFIDLGILRLISRGVKGNCCSVYSYVCSESSNAEIVTKNGDIFKI</sequence>
<dbReference type="EMBL" id="UFWD01000002">
    <property type="protein sequence ID" value="SUY82883.1"/>
    <property type="molecule type" value="Genomic_DNA"/>
</dbReference>